<dbReference type="InterPro" id="IPR011010">
    <property type="entry name" value="DNA_brk_join_enz"/>
</dbReference>
<dbReference type="SUPFAM" id="SSF56349">
    <property type="entry name" value="DNA breaking-rejoining enzymes"/>
    <property type="match status" value="1"/>
</dbReference>
<feature type="domain" description="Core-binding (CB)" evidence="11">
    <location>
        <begin position="9"/>
        <end position="95"/>
    </location>
</feature>
<evidence type="ECO:0000256" key="2">
    <source>
        <dbReference type="ARBA" id="ARBA00006657"/>
    </source>
</evidence>
<evidence type="ECO:0000256" key="4">
    <source>
        <dbReference type="ARBA" id="ARBA00022618"/>
    </source>
</evidence>
<dbReference type="HAMAP" id="MF_01808">
    <property type="entry name" value="Recomb_XerC_XerD"/>
    <property type="match status" value="1"/>
</dbReference>
<dbReference type="GO" id="GO:0007059">
    <property type="term" value="P:chromosome segregation"/>
    <property type="evidence" value="ECO:0007669"/>
    <property type="project" value="UniProtKB-KW"/>
</dbReference>
<evidence type="ECO:0000256" key="3">
    <source>
        <dbReference type="ARBA" id="ARBA00022490"/>
    </source>
</evidence>
<evidence type="ECO:0000256" key="1">
    <source>
        <dbReference type="ARBA" id="ARBA00004496"/>
    </source>
</evidence>
<keyword evidence="8" id="KW-0233">DNA recombination</keyword>
<name>A0A3B1AND8_9ZZZZ</name>
<accession>A0A3B1AND8</accession>
<feature type="domain" description="Tyr recombinase" evidence="10">
    <location>
        <begin position="116"/>
        <end position="296"/>
    </location>
</feature>
<dbReference type="InterPro" id="IPR004107">
    <property type="entry name" value="Integrase_SAM-like_N"/>
</dbReference>
<keyword evidence="9" id="KW-0131">Cell cycle</keyword>
<dbReference type="PANTHER" id="PTHR30349">
    <property type="entry name" value="PHAGE INTEGRASE-RELATED"/>
    <property type="match status" value="1"/>
</dbReference>
<dbReference type="Pfam" id="PF00589">
    <property type="entry name" value="Phage_integrase"/>
    <property type="match status" value="1"/>
</dbReference>
<protein>
    <submittedName>
        <fullName evidence="12">Site-specific tyrosine recombinase XerC</fullName>
    </submittedName>
</protein>
<keyword evidence="4" id="KW-0132">Cell division</keyword>
<dbReference type="AlphaFoldDB" id="A0A3B1AND8"/>
<evidence type="ECO:0000256" key="6">
    <source>
        <dbReference type="ARBA" id="ARBA00022908"/>
    </source>
</evidence>
<dbReference type="InterPro" id="IPR050090">
    <property type="entry name" value="Tyrosine_recombinase_XerCD"/>
</dbReference>
<keyword evidence="6" id="KW-0229">DNA integration</keyword>
<comment type="subcellular location">
    <subcellularLocation>
        <location evidence="1">Cytoplasm</location>
    </subcellularLocation>
</comment>
<dbReference type="InterPro" id="IPR023009">
    <property type="entry name" value="Tyrosine_recombinase_XerC/XerD"/>
</dbReference>
<comment type="similarity">
    <text evidence="2">Belongs to the 'phage' integrase family. XerC subfamily.</text>
</comment>
<sequence>MDQQVSAQGLLHLWLRHFLEHLTHERRLSSHTLSNYQRDLQRLAGWCLEHEITQWDELSQQQLRTYIAYRHRLGISGKSLQRELSSLRSLYRYLQREGQAENNPAQGVRAPKSPAKLPQTMDADQLGHLLDLPVDDPLAIRDRAMMEFFYSSGLRLAELVALNLADIDLADATVEIMGKGAKARRAPIGRKAREALRRWLKVRLDMASSEVQALFVSQRGQRISPRSVQQRLHKRAVEGEAATDLHPHMLRHSFASHILESSSDLRAVQELLGHADISTTQIYTHLDFQHLAKVYDASHPRAMVKKSKS</sequence>
<keyword evidence="3" id="KW-0963">Cytoplasm</keyword>
<dbReference type="InterPro" id="IPR002104">
    <property type="entry name" value="Integrase_catalytic"/>
</dbReference>
<dbReference type="InterPro" id="IPR044068">
    <property type="entry name" value="CB"/>
</dbReference>
<dbReference type="GO" id="GO:0005737">
    <property type="term" value="C:cytoplasm"/>
    <property type="evidence" value="ECO:0007669"/>
    <property type="project" value="UniProtKB-SubCell"/>
</dbReference>
<dbReference type="NCBIfam" id="NF001399">
    <property type="entry name" value="PRK00283.1"/>
    <property type="match status" value="1"/>
</dbReference>
<evidence type="ECO:0000259" key="11">
    <source>
        <dbReference type="PROSITE" id="PS51900"/>
    </source>
</evidence>
<dbReference type="GO" id="GO:0006310">
    <property type="term" value="P:DNA recombination"/>
    <property type="evidence" value="ECO:0007669"/>
    <property type="project" value="UniProtKB-KW"/>
</dbReference>
<dbReference type="PROSITE" id="PS51898">
    <property type="entry name" value="TYR_RECOMBINASE"/>
    <property type="match status" value="1"/>
</dbReference>
<keyword evidence="5" id="KW-0159">Chromosome partition</keyword>
<dbReference type="GO" id="GO:0015074">
    <property type="term" value="P:DNA integration"/>
    <property type="evidence" value="ECO:0007669"/>
    <property type="project" value="UniProtKB-KW"/>
</dbReference>
<dbReference type="GO" id="GO:0051301">
    <property type="term" value="P:cell division"/>
    <property type="evidence" value="ECO:0007669"/>
    <property type="project" value="UniProtKB-KW"/>
</dbReference>
<dbReference type="NCBIfam" id="TIGR02224">
    <property type="entry name" value="recomb_XerC"/>
    <property type="match status" value="1"/>
</dbReference>
<evidence type="ECO:0000313" key="12">
    <source>
        <dbReference type="EMBL" id="VAX07466.1"/>
    </source>
</evidence>
<dbReference type="CDD" id="cd00798">
    <property type="entry name" value="INT_XerDC_C"/>
    <property type="match status" value="1"/>
</dbReference>
<dbReference type="PROSITE" id="PS51900">
    <property type="entry name" value="CB"/>
    <property type="match status" value="1"/>
</dbReference>
<dbReference type="Gene3D" id="1.10.443.10">
    <property type="entry name" value="Intergrase catalytic core"/>
    <property type="match status" value="1"/>
</dbReference>
<evidence type="ECO:0000259" key="10">
    <source>
        <dbReference type="PROSITE" id="PS51898"/>
    </source>
</evidence>
<evidence type="ECO:0000256" key="8">
    <source>
        <dbReference type="ARBA" id="ARBA00023172"/>
    </source>
</evidence>
<keyword evidence="7" id="KW-0238">DNA-binding</keyword>
<dbReference type="InterPro" id="IPR013762">
    <property type="entry name" value="Integrase-like_cat_sf"/>
</dbReference>
<gene>
    <name evidence="12" type="ORF">MNBD_GAMMA26-743</name>
</gene>
<dbReference type="PANTHER" id="PTHR30349:SF81">
    <property type="entry name" value="TYROSINE RECOMBINASE XERC"/>
    <property type="match status" value="1"/>
</dbReference>
<evidence type="ECO:0000256" key="5">
    <source>
        <dbReference type="ARBA" id="ARBA00022829"/>
    </source>
</evidence>
<reference evidence="12" key="1">
    <citation type="submission" date="2018-06" db="EMBL/GenBank/DDBJ databases">
        <authorList>
            <person name="Zhirakovskaya E."/>
        </authorList>
    </citation>
    <scope>NUCLEOTIDE SEQUENCE</scope>
</reference>
<evidence type="ECO:0000256" key="9">
    <source>
        <dbReference type="ARBA" id="ARBA00023306"/>
    </source>
</evidence>
<dbReference type="Gene3D" id="1.10.150.130">
    <property type="match status" value="1"/>
</dbReference>
<evidence type="ECO:0000256" key="7">
    <source>
        <dbReference type="ARBA" id="ARBA00023125"/>
    </source>
</evidence>
<organism evidence="12">
    <name type="scientific">hydrothermal vent metagenome</name>
    <dbReference type="NCBI Taxonomy" id="652676"/>
    <lineage>
        <taxon>unclassified sequences</taxon>
        <taxon>metagenomes</taxon>
        <taxon>ecological metagenomes</taxon>
    </lineage>
</organism>
<dbReference type="Pfam" id="PF02899">
    <property type="entry name" value="Phage_int_SAM_1"/>
    <property type="match status" value="1"/>
</dbReference>
<proteinExistence type="inferred from homology"/>
<dbReference type="InterPro" id="IPR010998">
    <property type="entry name" value="Integrase_recombinase_N"/>
</dbReference>
<dbReference type="EMBL" id="UOFX01000024">
    <property type="protein sequence ID" value="VAX07466.1"/>
    <property type="molecule type" value="Genomic_DNA"/>
</dbReference>
<dbReference type="InterPro" id="IPR011931">
    <property type="entry name" value="Recomb_XerC"/>
</dbReference>
<dbReference type="GO" id="GO:0003677">
    <property type="term" value="F:DNA binding"/>
    <property type="evidence" value="ECO:0007669"/>
    <property type="project" value="UniProtKB-KW"/>
</dbReference>